<sequence length="50" mass="5814">MTWSSLAGLTGNHFDLVLISHNTNFILALIFHPPYHFPLSWTLETRFRSL</sequence>
<dbReference type="AlphaFoldDB" id="A0A2P6QVF1"/>
<name>A0A2P6QVF1_ROSCH</name>
<keyword evidence="2" id="KW-1185">Reference proteome</keyword>
<comment type="caution">
    <text evidence="1">The sequence shown here is derived from an EMBL/GenBank/DDBJ whole genome shotgun (WGS) entry which is preliminary data.</text>
</comment>
<evidence type="ECO:0000313" key="2">
    <source>
        <dbReference type="Proteomes" id="UP000238479"/>
    </source>
</evidence>
<protein>
    <submittedName>
        <fullName evidence="1">Uncharacterized protein</fullName>
    </submittedName>
</protein>
<accession>A0A2P6QVF1</accession>
<dbReference type="EMBL" id="PDCK01000042">
    <property type="protein sequence ID" value="PRQ38157.1"/>
    <property type="molecule type" value="Genomic_DNA"/>
</dbReference>
<gene>
    <name evidence="1" type="ORF">RchiOBHm_Chr4g0410681</name>
</gene>
<dbReference type="Proteomes" id="UP000238479">
    <property type="component" value="Chromosome 4"/>
</dbReference>
<proteinExistence type="predicted"/>
<evidence type="ECO:0000313" key="1">
    <source>
        <dbReference type="EMBL" id="PRQ38157.1"/>
    </source>
</evidence>
<dbReference type="Gramene" id="PRQ38157">
    <property type="protein sequence ID" value="PRQ38157"/>
    <property type="gene ID" value="RchiOBHm_Chr4g0410681"/>
</dbReference>
<reference evidence="1 2" key="1">
    <citation type="journal article" date="2018" name="Nat. Genet.">
        <title>The Rosa genome provides new insights in the design of modern roses.</title>
        <authorList>
            <person name="Bendahmane M."/>
        </authorList>
    </citation>
    <scope>NUCLEOTIDE SEQUENCE [LARGE SCALE GENOMIC DNA]</scope>
    <source>
        <strain evidence="2">cv. Old Blush</strain>
    </source>
</reference>
<organism evidence="1 2">
    <name type="scientific">Rosa chinensis</name>
    <name type="common">China rose</name>
    <dbReference type="NCBI Taxonomy" id="74649"/>
    <lineage>
        <taxon>Eukaryota</taxon>
        <taxon>Viridiplantae</taxon>
        <taxon>Streptophyta</taxon>
        <taxon>Embryophyta</taxon>
        <taxon>Tracheophyta</taxon>
        <taxon>Spermatophyta</taxon>
        <taxon>Magnoliopsida</taxon>
        <taxon>eudicotyledons</taxon>
        <taxon>Gunneridae</taxon>
        <taxon>Pentapetalae</taxon>
        <taxon>rosids</taxon>
        <taxon>fabids</taxon>
        <taxon>Rosales</taxon>
        <taxon>Rosaceae</taxon>
        <taxon>Rosoideae</taxon>
        <taxon>Rosoideae incertae sedis</taxon>
        <taxon>Rosa</taxon>
    </lineage>
</organism>